<evidence type="ECO:0000313" key="2">
    <source>
        <dbReference type="EMBL" id="MEY9452938.1"/>
    </source>
</evidence>
<name>A0A2U8P6Q2_9BRAD</name>
<proteinExistence type="predicted"/>
<dbReference type="EMBL" id="JBGBZJ010000003">
    <property type="protein sequence ID" value="MEY9452938.1"/>
    <property type="molecule type" value="Genomic_DNA"/>
</dbReference>
<dbReference type="GeneID" id="92964018"/>
<dbReference type="Proteomes" id="UP000215703">
    <property type="component" value="Chromosome"/>
</dbReference>
<reference evidence="1 3" key="2">
    <citation type="journal article" date="2017" name="Syst. Appl. Microbiol.">
        <title>Soybeans inoculated with root zone soils of Canadian native legumes harbour diverse and novel Bradyrhizobium spp. that possess agricultural potential.</title>
        <authorList>
            <person name="Bromfield E.S.P."/>
            <person name="Cloutier S."/>
            <person name="Tambong J.T."/>
            <person name="Tran Thi T.V."/>
        </authorList>
    </citation>
    <scope>NUCLEOTIDE SEQUENCE [LARGE SCALE GENOMIC DNA]</scope>
    <source>
        <strain evidence="1 3">OO99</strain>
    </source>
</reference>
<protein>
    <submittedName>
        <fullName evidence="1">Uncharacterized protein</fullName>
    </submittedName>
</protein>
<reference evidence="1" key="3">
    <citation type="journal article" date="2018" name="Microbiol. Resour. Announc.">
        <title>Complete Genome Sequence of Bradyrhizobium ottawaense OO99(T), an Efficient Nitrogen-Fixing Symbiont of Soybean.</title>
        <authorList>
            <person name="Nguyen H.D.T."/>
            <person name="Cloutier S."/>
            <person name="Bromfield E.S.P."/>
        </authorList>
    </citation>
    <scope>NUCLEOTIDE SEQUENCE</scope>
    <source>
        <strain evidence="1">OO99</strain>
    </source>
</reference>
<dbReference type="AlphaFoldDB" id="A0A2U8P6Q2"/>
<gene>
    <name evidence="2" type="ORF">ABIG07_001886</name>
    <name evidence="1" type="ORF">CIT37_15505</name>
</gene>
<reference evidence="2 4" key="4">
    <citation type="submission" date="2024-07" db="EMBL/GenBank/DDBJ databases">
        <title>Genomic Encyclopedia of Type Strains, Phase V (KMG-V): Genome sequencing to study the core and pangenomes of soil and plant-associated prokaryotes.</title>
        <authorList>
            <person name="Whitman W."/>
        </authorList>
    </citation>
    <scope>NUCLEOTIDE SEQUENCE [LARGE SCALE GENOMIC DNA]</scope>
    <source>
        <strain evidence="2 4">USDA 152</strain>
    </source>
</reference>
<reference evidence="1 3" key="1">
    <citation type="journal article" date="2014" name="Int. J. Syst. Evol. Microbiol.">
        <title>Bradyrhizobium ottawaense sp. nov., a symbiotic nitrogen fixing bacterium from root nodules of soybeans in Canada.</title>
        <authorList>
            <person name="Yu X."/>
            <person name="Cloutier S."/>
            <person name="Tambong J.T."/>
            <person name="Bromfield E.S."/>
        </authorList>
    </citation>
    <scope>NUCLEOTIDE SEQUENCE [LARGE SCALE GENOMIC DNA]</scope>
    <source>
        <strain evidence="1 3">OO99</strain>
    </source>
</reference>
<evidence type="ECO:0000313" key="4">
    <source>
        <dbReference type="Proteomes" id="UP001565369"/>
    </source>
</evidence>
<organism evidence="1 3">
    <name type="scientific">Bradyrhizobium ottawaense</name>
    <dbReference type="NCBI Taxonomy" id="931866"/>
    <lineage>
        <taxon>Bacteria</taxon>
        <taxon>Pseudomonadati</taxon>
        <taxon>Pseudomonadota</taxon>
        <taxon>Alphaproteobacteria</taxon>
        <taxon>Hyphomicrobiales</taxon>
        <taxon>Nitrobacteraceae</taxon>
        <taxon>Bradyrhizobium</taxon>
    </lineage>
</organism>
<keyword evidence="4" id="KW-1185">Reference proteome</keyword>
<dbReference type="OrthoDB" id="8197678at2"/>
<accession>A0A2U8P6Q2</accession>
<dbReference type="Proteomes" id="UP001565369">
    <property type="component" value="Unassembled WGS sequence"/>
</dbReference>
<dbReference type="KEGG" id="bot:CIT37_15505"/>
<evidence type="ECO:0000313" key="1">
    <source>
        <dbReference type="EMBL" id="AWL93413.1"/>
    </source>
</evidence>
<sequence>MNHTQETKKPRTRQTRCARRSLVELTAAASRAVDDGLFVLPRGIAASNLRSEHSGPNTSDQTILARQATAPSPVAVLESRNAAAPRKDELLDSDTTTEMMVKVAEDSQDRASENIKASLNAALDHANGLVETRVGGEAASKTVVASGLESNFLTVLKEAATGFRADAAELIMQKEPADSAGQSQPRYMRRLTDEAVRLLDDLRSGKLENQANFILSECFREAASAFSIINQQLKRDGYPASIDPSIFIWLANITEPETRDTGTKRLEIVPNHRGRPSTYTRQVAQFIWHLVEGQGCGRQAAYRAALTKFSVTASFVENAYAFWEPVFKRAGPHVRMLTRISDPEV</sequence>
<dbReference type="EMBL" id="CP029425">
    <property type="protein sequence ID" value="AWL93413.1"/>
    <property type="molecule type" value="Genomic_DNA"/>
</dbReference>
<dbReference type="RefSeq" id="WP_011090917.1">
    <property type="nucleotide sequence ID" value="NZ_AP021854.1"/>
</dbReference>
<evidence type="ECO:0000313" key="3">
    <source>
        <dbReference type="Proteomes" id="UP000215703"/>
    </source>
</evidence>